<dbReference type="EMBL" id="ML121534">
    <property type="protein sequence ID" value="RPB26421.1"/>
    <property type="molecule type" value="Genomic_DNA"/>
</dbReference>
<keyword evidence="3" id="KW-1185">Reference proteome</keyword>
<name>A0A3N4M0G2_9PEZI</name>
<sequence>MSDPTSSRSSDRPIVSNSIFADLVYKLLNKTTLDAGISSIKVAEAWGVALSLEIKAMKIVGETLKEQGMMFPAPKETLVNSFLDKLLNVVDTALKDMGVEIPGPKEETHLQRTKEQEPKTPVKSRLPVPKSFSSATPKKLRRVKCTGTASFEFAVEYLTQSSANTG</sequence>
<reference evidence="2 3" key="1">
    <citation type="journal article" date="2018" name="Nat. Ecol. Evol.">
        <title>Pezizomycetes genomes reveal the molecular basis of ectomycorrhizal truffle lifestyle.</title>
        <authorList>
            <person name="Murat C."/>
            <person name="Payen T."/>
            <person name="Noel B."/>
            <person name="Kuo A."/>
            <person name="Morin E."/>
            <person name="Chen J."/>
            <person name="Kohler A."/>
            <person name="Krizsan K."/>
            <person name="Balestrini R."/>
            <person name="Da Silva C."/>
            <person name="Montanini B."/>
            <person name="Hainaut M."/>
            <person name="Levati E."/>
            <person name="Barry K.W."/>
            <person name="Belfiori B."/>
            <person name="Cichocki N."/>
            <person name="Clum A."/>
            <person name="Dockter R.B."/>
            <person name="Fauchery L."/>
            <person name="Guy J."/>
            <person name="Iotti M."/>
            <person name="Le Tacon F."/>
            <person name="Lindquist E.A."/>
            <person name="Lipzen A."/>
            <person name="Malagnac F."/>
            <person name="Mello A."/>
            <person name="Molinier V."/>
            <person name="Miyauchi S."/>
            <person name="Poulain J."/>
            <person name="Riccioni C."/>
            <person name="Rubini A."/>
            <person name="Sitrit Y."/>
            <person name="Splivallo R."/>
            <person name="Traeger S."/>
            <person name="Wang M."/>
            <person name="Zifcakova L."/>
            <person name="Wipf D."/>
            <person name="Zambonelli A."/>
            <person name="Paolocci F."/>
            <person name="Nowrousian M."/>
            <person name="Ottonello S."/>
            <person name="Baldrian P."/>
            <person name="Spatafora J.W."/>
            <person name="Henrissat B."/>
            <person name="Nagy L.G."/>
            <person name="Aury J.M."/>
            <person name="Wincker P."/>
            <person name="Grigoriev I.V."/>
            <person name="Bonfante P."/>
            <person name="Martin F.M."/>
        </authorList>
    </citation>
    <scope>NUCLEOTIDE SEQUENCE [LARGE SCALE GENOMIC DNA]</scope>
    <source>
        <strain evidence="2 3">ATCC MYA-4762</strain>
    </source>
</reference>
<evidence type="ECO:0000256" key="1">
    <source>
        <dbReference type="SAM" id="MobiDB-lite"/>
    </source>
</evidence>
<evidence type="ECO:0000313" key="2">
    <source>
        <dbReference type="EMBL" id="RPB26421.1"/>
    </source>
</evidence>
<feature type="compositionally biased region" description="Basic and acidic residues" evidence="1">
    <location>
        <begin position="100"/>
        <end position="120"/>
    </location>
</feature>
<feature type="region of interest" description="Disordered" evidence="1">
    <location>
        <begin position="100"/>
        <end position="139"/>
    </location>
</feature>
<proteinExistence type="predicted"/>
<evidence type="ECO:0000313" key="3">
    <source>
        <dbReference type="Proteomes" id="UP000267821"/>
    </source>
</evidence>
<dbReference type="Proteomes" id="UP000267821">
    <property type="component" value="Unassembled WGS sequence"/>
</dbReference>
<dbReference type="AlphaFoldDB" id="A0A3N4M0G2"/>
<protein>
    <submittedName>
        <fullName evidence="2">Uncharacterized protein</fullName>
    </submittedName>
</protein>
<accession>A0A3N4M0G2</accession>
<organism evidence="2 3">
    <name type="scientific">Terfezia boudieri ATCC MYA-4762</name>
    <dbReference type="NCBI Taxonomy" id="1051890"/>
    <lineage>
        <taxon>Eukaryota</taxon>
        <taxon>Fungi</taxon>
        <taxon>Dikarya</taxon>
        <taxon>Ascomycota</taxon>
        <taxon>Pezizomycotina</taxon>
        <taxon>Pezizomycetes</taxon>
        <taxon>Pezizales</taxon>
        <taxon>Pezizaceae</taxon>
        <taxon>Terfezia</taxon>
    </lineage>
</organism>
<gene>
    <name evidence="2" type="ORF">L211DRAFT_847071</name>
</gene>
<dbReference type="InParanoid" id="A0A3N4M0G2"/>